<protein>
    <recommendedName>
        <fullName evidence="9">Endoribonuclease YbeY</fullName>
        <ecNumber evidence="9">3.1.-.-</ecNumber>
    </recommendedName>
</protein>
<comment type="subcellular location">
    <subcellularLocation>
        <location evidence="9">Cytoplasm</location>
    </subcellularLocation>
</comment>
<dbReference type="GO" id="GO:0005737">
    <property type="term" value="C:cytoplasm"/>
    <property type="evidence" value="ECO:0007669"/>
    <property type="project" value="UniProtKB-SubCell"/>
</dbReference>
<comment type="cofactor">
    <cofactor evidence="9">
        <name>Zn(2+)</name>
        <dbReference type="ChEBI" id="CHEBI:29105"/>
    </cofactor>
    <text evidence="9">Binds 1 zinc ion.</text>
</comment>
<keyword evidence="6 9" id="KW-0255">Endonuclease</keyword>
<dbReference type="GO" id="GO:0008270">
    <property type="term" value="F:zinc ion binding"/>
    <property type="evidence" value="ECO:0007669"/>
    <property type="project" value="UniProtKB-UniRule"/>
</dbReference>
<evidence type="ECO:0000256" key="2">
    <source>
        <dbReference type="ARBA" id="ARBA00022517"/>
    </source>
</evidence>
<accession>A0A9E8ZG54</accession>
<dbReference type="EC" id="3.1.-.-" evidence="9"/>
<dbReference type="InterPro" id="IPR020549">
    <property type="entry name" value="YbeY_CS"/>
</dbReference>
<dbReference type="Gene3D" id="3.40.390.30">
    <property type="entry name" value="Metalloproteases ('zincins'), catalytic domain"/>
    <property type="match status" value="1"/>
</dbReference>
<evidence type="ECO:0000256" key="3">
    <source>
        <dbReference type="ARBA" id="ARBA00022552"/>
    </source>
</evidence>
<dbReference type="EMBL" id="CP113797">
    <property type="protein sequence ID" value="WAL61167.1"/>
    <property type="molecule type" value="Genomic_DNA"/>
</dbReference>
<dbReference type="GO" id="GO:0004222">
    <property type="term" value="F:metalloendopeptidase activity"/>
    <property type="evidence" value="ECO:0007669"/>
    <property type="project" value="InterPro"/>
</dbReference>
<dbReference type="HAMAP" id="MF_00009">
    <property type="entry name" value="Endoribonucl_YbeY"/>
    <property type="match status" value="1"/>
</dbReference>
<dbReference type="InterPro" id="IPR023091">
    <property type="entry name" value="MetalPrtase_cat_dom_sf_prd"/>
</dbReference>
<proteinExistence type="inferred from homology"/>
<evidence type="ECO:0000256" key="8">
    <source>
        <dbReference type="ARBA" id="ARBA00022833"/>
    </source>
</evidence>
<feature type="binding site" evidence="9">
    <location>
        <position position="159"/>
    </location>
    <ligand>
        <name>Zn(2+)</name>
        <dbReference type="ChEBI" id="CHEBI:29105"/>
        <note>catalytic</note>
    </ligand>
</feature>
<keyword evidence="9" id="KW-0963">Cytoplasm</keyword>
<name>A0A9E8ZG54_9CYAN</name>
<comment type="function">
    <text evidence="9">Single strand-specific metallo-endoribonuclease involved in late-stage 70S ribosome quality control and in maturation of the 3' terminus of the 16S rRNA.</text>
</comment>
<feature type="binding site" evidence="9">
    <location>
        <position position="165"/>
    </location>
    <ligand>
        <name>Zn(2+)</name>
        <dbReference type="ChEBI" id="CHEBI:29105"/>
        <note>catalytic</note>
    </ligand>
</feature>
<dbReference type="GO" id="GO:0006364">
    <property type="term" value="P:rRNA processing"/>
    <property type="evidence" value="ECO:0007669"/>
    <property type="project" value="UniProtKB-UniRule"/>
</dbReference>
<reference evidence="10" key="1">
    <citation type="submission" date="2022-12" db="EMBL/GenBank/DDBJ databases">
        <title>Polyphasic identification of a Novel Hot-Spring Cyanobacterium Ocullathermofonsia sinensis gen nov. sp. nov. and Genomic Insights on its Adaptations to the Thermal Habitat.</title>
        <authorList>
            <person name="Daroch M."/>
            <person name="Tang J."/>
            <person name="Jiang Y."/>
        </authorList>
    </citation>
    <scope>NUCLEOTIDE SEQUENCE</scope>
    <source>
        <strain evidence="10">PKUAC-SCTA174</strain>
    </source>
</reference>
<keyword evidence="8 9" id="KW-0862">Zinc</keyword>
<evidence type="ECO:0000256" key="7">
    <source>
        <dbReference type="ARBA" id="ARBA00022801"/>
    </source>
</evidence>
<keyword evidence="7 9" id="KW-0378">Hydrolase</keyword>
<dbReference type="SUPFAM" id="SSF55486">
    <property type="entry name" value="Metalloproteases ('zincins'), catalytic domain"/>
    <property type="match status" value="1"/>
</dbReference>
<keyword evidence="3 9" id="KW-0698">rRNA processing</keyword>
<dbReference type="PANTHER" id="PTHR46986:SF1">
    <property type="entry name" value="ENDORIBONUCLEASE YBEY, CHLOROPLASTIC"/>
    <property type="match status" value="1"/>
</dbReference>
<evidence type="ECO:0000256" key="1">
    <source>
        <dbReference type="ARBA" id="ARBA00010875"/>
    </source>
</evidence>
<keyword evidence="4 9" id="KW-0540">Nuclease</keyword>
<evidence type="ECO:0000256" key="4">
    <source>
        <dbReference type="ARBA" id="ARBA00022722"/>
    </source>
</evidence>
<dbReference type="PROSITE" id="PS01306">
    <property type="entry name" value="UPF0054"/>
    <property type="match status" value="1"/>
</dbReference>
<evidence type="ECO:0000256" key="6">
    <source>
        <dbReference type="ARBA" id="ARBA00022759"/>
    </source>
</evidence>
<dbReference type="Pfam" id="PF02130">
    <property type="entry name" value="YbeY"/>
    <property type="match status" value="1"/>
</dbReference>
<evidence type="ECO:0000256" key="5">
    <source>
        <dbReference type="ARBA" id="ARBA00022723"/>
    </source>
</evidence>
<feature type="binding site" evidence="9">
    <location>
        <position position="155"/>
    </location>
    <ligand>
        <name>Zn(2+)</name>
        <dbReference type="ChEBI" id="CHEBI:29105"/>
        <note>catalytic</note>
    </ligand>
</feature>
<evidence type="ECO:0000256" key="9">
    <source>
        <dbReference type="HAMAP-Rule" id="MF_00009"/>
    </source>
</evidence>
<dbReference type="Proteomes" id="UP001163152">
    <property type="component" value="Chromosome"/>
</dbReference>
<dbReference type="PANTHER" id="PTHR46986">
    <property type="entry name" value="ENDORIBONUCLEASE YBEY, CHLOROPLASTIC"/>
    <property type="match status" value="1"/>
</dbReference>
<dbReference type="RefSeq" id="WP_268611123.1">
    <property type="nucleotide sequence ID" value="NZ_CP113797.1"/>
</dbReference>
<dbReference type="KEGG" id="tsin:OXH18_03970"/>
<evidence type="ECO:0000313" key="10">
    <source>
        <dbReference type="EMBL" id="WAL61167.1"/>
    </source>
</evidence>
<dbReference type="GO" id="GO:0004521">
    <property type="term" value="F:RNA endonuclease activity"/>
    <property type="evidence" value="ECO:0007669"/>
    <property type="project" value="UniProtKB-UniRule"/>
</dbReference>
<keyword evidence="5 9" id="KW-0479">Metal-binding</keyword>
<gene>
    <name evidence="9 10" type="primary">ybeY</name>
    <name evidence="10" type="ORF">OXH18_03970</name>
</gene>
<comment type="similarity">
    <text evidence="1 9">Belongs to the endoribonuclease YbeY family.</text>
</comment>
<dbReference type="NCBIfam" id="TIGR00043">
    <property type="entry name" value="rRNA maturation RNase YbeY"/>
    <property type="match status" value="1"/>
</dbReference>
<sequence>MPHSILEVEVTIQDHFFIEAADASHRLVPCFDRSTAPISTDLWKHWFNRWLNELYSYLPTGDRDEHCYELTVRLTDDDEIQAFNSQYRHKNQPTDVLAFAALEVDYPQLEAFDLEASADDFLYLGDIVISVETAQRQAAQLGHSLQQELAWLAAHALLHLLGWDHPDQDCLLRMLKQQETLLQTVGLSIDYHQIENLIRQDYLDTPSDTDLCNL</sequence>
<keyword evidence="2 9" id="KW-0690">Ribosome biogenesis</keyword>
<dbReference type="AlphaFoldDB" id="A0A9E8ZG54"/>
<evidence type="ECO:0000313" key="11">
    <source>
        <dbReference type="Proteomes" id="UP001163152"/>
    </source>
</evidence>
<dbReference type="InterPro" id="IPR002036">
    <property type="entry name" value="YbeY"/>
</dbReference>
<keyword evidence="11" id="KW-1185">Reference proteome</keyword>
<organism evidence="10 11">
    <name type="scientific">Thermocoleostomius sinensis A174</name>
    <dbReference type="NCBI Taxonomy" id="2016057"/>
    <lineage>
        <taxon>Bacteria</taxon>
        <taxon>Bacillati</taxon>
        <taxon>Cyanobacteriota</taxon>
        <taxon>Cyanophyceae</taxon>
        <taxon>Oculatellales</taxon>
        <taxon>Oculatellaceae</taxon>
        <taxon>Thermocoleostomius</taxon>
    </lineage>
</organism>